<evidence type="ECO:0000313" key="2">
    <source>
        <dbReference type="Proteomes" id="UP000022311"/>
    </source>
</evidence>
<protein>
    <submittedName>
        <fullName evidence="1">Fimbrial protein</fullName>
    </submittedName>
</protein>
<dbReference type="RefSeq" id="WP_036962677.1">
    <property type="nucleotide sequence ID" value="NZ_JALD01000050.1"/>
</dbReference>
<gene>
    <name evidence="1" type="ORF">HMPREF1563_2210</name>
</gene>
<sequence>MNFITNKFFNLILVASVVGGTNINLAIAESANAIVQIKTTVLAGCTLDAPETVSLDNIPSSAFNGKRVGDNLTDYAKTFNLTATCSGTDKYKYTFQVTESDASCIKTNADFMRYCLKSNDKDINLSSTTATLNWDITKDGNITPITVIPQVASTTSTPVGEVNGQITITIEPM</sequence>
<dbReference type="Proteomes" id="UP000022311">
    <property type="component" value="Unassembled WGS sequence"/>
</dbReference>
<dbReference type="AlphaFoldDB" id="A0AAV3M460"/>
<evidence type="ECO:0000313" key="1">
    <source>
        <dbReference type="EMBL" id="EUD10487.1"/>
    </source>
</evidence>
<name>A0AAV3M460_9GAMM</name>
<comment type="caution">
    <text evidence="1">The sequence shown here is derived from an EMBL/GenBank/DDBJ whole genome shotgun (WGS) entry which is preliminary data.</text>
</comment>
<proteinExistence type="predicted"/>
<accession>A0AAV3M460</accession>
<reference evidence="1 2" key="1">
    <citation type="submission" date="2014-01" db="EMBL/GenBank/DDBJ databases">
        <authorList>
            <person name="Durkin A.S."/>
            <person name="McCorrison J."/>
            <person name="Torralba M."/>
            <person name="Gillis M."/>
            <person name="Haft D.H."/>
            <person name="Methe B."/>
            <person name="Sutton G."/>
            <person name="Nelson K.E."/>
        </authorList>
    </citation>
    <scope>NUCLEOTIDE SEQUENCE [LARGE SCALE GENOMIC DNA]</scope>
    <source>
        <strain evidence="1 2">205/92</strain>
    </source>
</reference>
<organism evidence="1 2">
    <name type="scientific">Providencia alcalifaciens 205/92</name>
    <dbReference type="NCBI Taxonomy" id="1256988"/>
    <lineage>
        <taxon>Bacteria</taxon>
        <taxon>Pseudomonadati</taxon>
        <taxon>Pseudomonadota</taxon>
        <taxon>Gammaproteobacteria</taxon>
        <taxon>Enterobacterales</taxon>
        <taxon>Morganellaceae</taxon>
        <taxon>Providencia</taxon>
    </lineage>
</organism>
<dbReference type="EMBL" id="JALD01000050">
    <property type="protein sequence ID" value="EUD10487.1"/>
    <property type="molecule type" value="Genomic_DNA"/>
</dbReference>